<dbReference type="Proteomes" id="UP000054624">
    <property type="component" value="Unassembled WGS sequence"/>
</dbReference>
<dbReference type="OrthoDB" id="8815988at2"/>
<evidence type="ECO:0000313" key="1">
    <source>
        <dbReference type="EMBL" id="SAK83022.1"/>
    </source>
</evidence>
<accession>A0A158CL46</accession>
<dbReference type="NCBIfam" id="NF045926">
    <property type="entry name" value="STM2901_fam"/>
    <property type="match status" value="1"/>
</dbReference>
<sequence length="165" mass="18224">MSYEDVIHDGQSQQVVSRYSYGELRDLTKEELFACIFAEVVCEQTGIEDVAGVLAIMNGQPKLSTRGKFSGATPGTSRISRVARAFLNYKIKGIRLPMLTGRNIFELRLSWTSHLGAFVGRAAPIAGWAITTYDLVMIGAKSIMRYNRHVKSEDQVNDATLGTFG</sequence>
<dbReference type="STRING" id="1777137.AWB76_05693"/>
<organism evidence="1 2">
    <name type="scientific">Caballeronia temeraria</name>
    <dbReference type="NCBI Taxonomy" id="1777137"/>
    <lineage>
        <taxon>Bacteria</taxon>
        <taxon>Pseudomonadati</taxon>
        <taxon>Pseudomonadota</taxon>
        <taxon>Betaproteobacteria</taxon>
        <taxon>Burkholderiales</taxon>
        <taxon>Burkholderiaceae</taxon>
        <taxon>Caballeronia</taxon>
    </lineage>
</organism>
<dbReference type="Pfam" id="PF26636">
    <property type="entry name" value="DUF8209"/>
    <property type="match status" value="1"/>
</dbReference>
<protein>
    <recommendedName>
        <fullName evidence="3">Phage membrane protein</fullName>
    </recommendedName>
</protein>
<keyword evidence="2" id="KW-1185">Reference proteome</keyword>
<dbReference type="EMBL" id="FCOI02000025">
    <property type="protein sequence ID" value="SAK83022.1"/>
    <property type="molecule type" value="Genomic_DNA"/>
</dbReference>
<dbReference type="RefSeq" id="WP_061163387.1">
    <property type="nucleotide sequence ID" value="NZ_FCOI02000025.1"/>
</dbReference>
<name>A0A158CL46_9BURK</name>
<proteinExistence type="predicted"/>
<reference evidence="2" key="1">
    <citation type="submission" date="2016-01" db="EMBL/GenBank/DDBJ databases">
        <authorList>
            <person name="Peeters Charlotte."/>
        </authorList>
    </citation>
    <scope>NUCLEOTIDE SEQUENCE [LARGE SCALE GENOMIC DNA]</scope>
</reference>
<dbReference type="InterPro" id="IPR058522">
    <property type="entry name" value="DUF8209"/>
</dbReference>
<dbReference type="AlphaFoldDB" id="A0A158CL46"/>
<evidence type="ECO:0000313" key="2">
    <source>
        <dbReference type="Proteomes" id="UP000054624"/>
    </source>
</evidence>
<dbReference type="InterPro" id="IPR058064">
    <property type="entry name" value="STM2901-like"/>
</dbReference>
<gene>
    <name evidence="1" type="ORF">AWB76_05693</name>
</gene>
<evidence type="ECO:0008006" key="3">
    <source>
        <dbReference type="Google" id="ProtNLM"/>
    </source>
</evidence>